<feature type="binding site" evidence="11">
    <location>
        <position position="142"/>
    </location>
    <ligand>
        <name>Zn(2+)</name>
        <dbReference type="ChEBI" id="CHEBI:29105"/>
        <label>2</label>
    </ligand>
</feature>
<evidence type="ECO:0000256" key="9">
    <source>
        <dbReference type="PIRSR" id="PIRSR001359-1"/>
    </source>
</evidence>
<dbReference type="InterPro" id="IPR050246">
    <property type="entry name" value="Class_II_FBP_aldolase"/>
</dbReference>
<dbReference type="GO" id="GO:0004332">
    <property type="term" value="F:fructose-bisphosphate aldolase activity"/>
    <property type="evidence" value="ECO:0007669"/>
    <property type="project" value="UniProtKB-EC"/>
</dbReference>
<evidence type="ECO:0000256" key="4">
    <source>
        <dbReference type="ARBA" id="ARBA00005812"/>
    </source>
</evidence>
<comment type="function">
    <text evidence="2 12">Catalyzes the aldol condensation of dihydroxyacetone phosphate (DHAP or glycerone-phosphate) with glyceraldehyde 3-phosphate (G3P) to form fructose 1,6-bisphosphate (FBP) in gluconeogenesis and the reverse reaction in glycolysis.</text>
</comment>
<evidence type="ECO:0000256" key="12">
    <source>
        <dbReference type="RuleBase" id="RU365019"/>
    </source>
</evidence>
<dbReference type="PROSITE" id="PS00806">
    <property type="entry name" value="ALDOLASE_CLASS_II_2"/>
    <property type="match status" value="1"/>
</dbReference>
<dbReference type="FunFam" id="3.20.20.70:FF:000111">
    <property type="entry name" value="Fructose-1,6-bisphosphate aldolase"/>
    <property type="match status" value="1"/>
</dbReference>
<dbReference type="AlphaFoldDB" id="A0A177NSZ2"/>
<evidence type="ECO:0000313" key="14">
    <source>
        <dbReference type="Proteomes" id="UP000078476"/>
    </source>
</evidence>
<gene>
    <name evidence="13" type="ORF">A1359_19845</name>
</gene>
<feature type="binding site" evidence="10">
    <location>
        <begin position="273"/>
        <end position="276"/>
    </location>
    <ligand>
        <name>dihydroxyacetone phosphate</name>
        <dbReference type="ChEBI" id="CHEBI:57642"/>
    </ligand>
</feature>
<evidence type="ECO:0000256" key="2">
    <source>
        <dbReference type="ARBA" id="ARBA00002181"/>
    </source>
</evidence>
<dbReference type="InterPro" id="IPR013785">
    <property type="entry name" value="Aldolase_TIM"/>
</dbReference>
<dbReference type="RefSeq" id="WP_066976833.1">
    <property type="nucleotide sequence ID" value="NZ_LUUI01000021.1"/>
</dbReference>
<evidence type="ECO:0000256" key="1">
    <source>
        <dbReference type="ARBA" id="ARBA00000441"/>
    </source>
</evidence>
<evidence type="ECO:0000256" key="3">
    <source>
        <dbReference type="ARBA" id="ARBA00004714"/>
    </source>
</evidence>
<proteinExistence type="inferred from homology"/>
<feature type="binding site" evidence="11">
    <location>
        <position position="196"/>
    </location>
    <ligand>
        <name>Zn(2+)</name>
        <dbReference type="ChEBI" id="CHEBI:29105"/>
        <label>1</label>
        <note>catalytic</note>
    </ligand>
</feature>
<dbReference type="PANTHER" id="PTHR30304:SF0">
    <property type="entry name" value="D-TAGATOSE-1,6-BISPHOSPHATE ALDOLASE SUBUNIT GATY-RELATED"/>
    <property type="match status" value="1"/>
</dbReference>
<organism evidence="13 14">
    <name type="scientific">Methylomonas lenta</name>
    <dbReference type="NCBI Taxonomy" id="980561"/>
    <lineage>
        <taxon>Bacteria</taxon>
        <taxon>Pseudomonadati</taxon>
        <taxon>Pseudomonadota</taxon>
        <taxon>Gammaproteobacteria</taxon>
        <taxon>Methylococcales</taxon>
        <taxon>Methylococcaceae</taxon>
        <taxon>Methylomonas</taxon>
    </lineage>
</organism>
<dbReference type="EC" id="4.1.2.13" evidence="12"/>
<feature type="binding site" evidence="11">
    <location>
        <position position="84"/>
    </location>
    <ligand>
        <name>Zn(2+)</name>
        <dbReference type="ChEBI" id="CHEBI:29105"/>
        <label>1</label>
        <note>catalytic</note>
    </ligand>
</feature>
<dbReference type="Gene3D" id="3.20.20.70">
    <property type="entry name" value="Aldolase class I"/>
    <property type="match status" value="1"/>
</dbReference>
<comment type="catalytic activity">
    <reaction evidence="1 12">
        <text>beta-D-fructose 1,6-bisphosphate = D-glyceraldehyde 3-phosphate + dihydroxyacetone phosphate</text>
        <dbReference type="Rhea" id="RHEA:14729"/>
        <dbReference type="ChEBI" id="CHEBI:32966"/>
        <dbReference type="ChEBI" id="CHEBI:57642"/>
        <dbReference type="ChEBI" id="CHEBI:59776"/>
        <dbReference type="EC" id="4.1.2.13"/>
    </reaction>
</comment>
<name>A0A177NSZ2_9GAMM</name>
<dbReference type="PIRSF" id="PIRSF001359">
    <property type="entry name" value="F_bP_aldolase_II"/>
    <property type="match status" value="1"/>
</dbReference>
<evidence type="ECO:0000313" key="13">
    <source>
        <dbReference type="EMBL" id="OAI21125.1"/>
    </source>
</evidence>
<evidence type="ECO:0000256" key="7">
    <source>
        <dbReference type="ARBA" id="ARBA00023152"/>
    </source>
</evidence>
<comment type="cofactor">
    <cofactor evidence="12">
        <name>Zn(2+)</name>
        <dbReference type="ChEBI" id="CHEBI:29105"/>
    </cofactor>
    <text evidence="12">One is catalytic and the other provides a structural contribution.</text>
</comment>
<dbReference type="SUPFAM" id="SSF51569">
    <property type="entry name" value="Aldolase"/>
    <property type="match status" value="1"/>
</dbReference>
<sequence length="345" mass="37609">MALVSLRQVLDFAAEHDFAVPAFNVSNMEQVQAIMQAAQACDSPVIMQGSAGANRYAGEVFLRHLILAAIEQYPQIPVVMHRDHAPTADICAQAIQAGFSSVMMDGSLQEDMKTPACFEYNVDVTRTVVRMAHACGVSVEGEIGCLGSLEIKDDASNQSSSAKPDHSQLLTDPDEAVEFVKQTQIDALAVAIGTSHGAYKFSKPPTGEVLVISRLKALQQRLPNTHFVMHGSSSVPQDWLQVINEYGGDIPETYGVPVNEIVEGIKYGVRKVNIDTDLRMASTGAIRRYVAQPENASDLDARKIYKAARDAMQTLCQARYETFGSAGYASKIKAIPLSEMARHYR</sequence>
<keyword evidence="14" id="KW-1185">Reference proteome</keyword>
<dbReference type="Proteomes" id="UP000078476">
    <property type="component" value="Unassembled WGS sequence"/>
</dbReference>
<comment type="pathway">
    <text evidence="3 12">Carbohydrate degradation; glycolysis; D-glyceraldehyde 3-phosphate and glycerone phosphate from D-glucose: step 4/4.</text>
</comment>
<dbReference type="UniPathway" id="UPA00109">
    <property type="reaction ID" value="UER00183"/>
</dbReference>
<dbReference type="InterPro" id="IPR000771">
    <property type="entry name" value="FBA_II"/>
</dbReference>
<feature type="active site" description="Proton donor" evidence="9">
    <location>
        <position position="83"/>
    </location>
</feature>
<accession>A0A177NSZ2</accession>
<dbReference type="NCBIfam" id="TIGR01521">
    <property type="entry name" value="FruBisAldo_II_B"/>
    <property type="match status" value="1"/>
</dbReference>
<dbReference type="CDD" id="cd00947">
    <property type="entry name" value="TBP_aldolase_IIB"/>
    <property type="match status" value="1"/>
</dbReference>
<dbReference type="GO" id="GO:0006096">
    <property type="term" value="P:glycolytic process"/>
    <property type="evidence" value="ECO:0007669"/>
    <property type="project" value="UniProtKB-UniPathway"/>
</dbReference>
<feature type="binding site" evidence="11">
    <location>
        <position position="105"/>
    </location>
    <ligand>
        <name>Zn(2+)</name>
        <dbReference type="ChEBI" id="CHEBI:29105"/>
        <label>2</label>
    </ligand>
</feature>
<dbReference type="Pfam" id="PF01116">
    <property type="entry name" value="F_bP_aldolase"/>
    <property type="match status" value="1"/>
</dbReference>
<evidence type="ECO:0000256" key="10">
    <source>
        <dbReference type="PIRSR" id="PIRSR001359-2"/>
    </source>
</evidence>
<dbReference type="PROSITE" id="PS00602">
    <property type="entry name" value="ALDOLASE_CLASS_II_1"/>
    <property type="match status" value="1"/>
</dbReference>
<evidence type="ECO:0000256" key="6">
    <source>
        <dbReference type="ARBA" id="ARBA00022833"/>
    </source>
</evidence>
<feature type="binding site" evidence="10">
    <location>
        <begin position="231"/>
        <end position="233"/>
    </location>
    <ligand>
        <name>dihydroxyacetone phosphate</name>
        <dbReference type="ChEBI" id="CHEBI:57642"/>
    </ligand>
</feature>
<dbReference type="NCBIfam" id="TIGR00167">
    <property type="entry name" value="cbbA"/>
    <property type="match status" value="1"/>
</dbReference>
<comment type="cofactor">
    <cofactor evidence="11">
        <name>Zn(2+)</name>
        <dbReference type="ChEBI" id="CHEBI:29105"/>
    </cofactor>
    <text evidence="11">Binds 2 Zn(2+) ions per subunit. One is catalytic and the other provides a structural contribution.</text>
</comment>
<feature type="binding site" evidence="11">
    <location>
        <position position="230"/>
    </location>
    <ligand>
        <name>Zn(2+)</name>
        <dbReference type="ChEBI" id="CHEBI:29105"/>
        <label>1</label>
        <note>catalytic</note>
    </ligand>
</feature>
<dbReference type="InterPro" id="IPR006412">
    <property type="entry name" value="Fruct_bisP_Calv"/>
</dbReference>
<comment type="similarity">
    <text evidence="4 12">Belongs to the class II fructose-bisphosphate aldolase family.</text>
</comment>
<dbReference type="GO" id="GO:0008270">
    <property type="term" value="F:zinc ion binding"/>
    <property type="evidence" value="ECO:0007669"/>
    <property type="project" value="InterPro"/>
</dbReference>
<keyword evidence="8 12" id="KW-0456">Lyase</keyword>
<protein>
    <recommendedName>
        <fullName evidence="12">Fructose-1,6-bisphosphate aldolase</fullName>
        <shortName evidence="12">FBP aldolase</shortName>
        <ecNumber evidence="12">4.1.2.13</ecNumber>
    </recommendedName>
</protein>
<evidence type="ECO:0000256" key="11">
    <source>
        <dbReference type="PIRSR" id="PIRSR001359-3"/>
    </source>
</evidence>
<feature type="binding site" evidence="10">
    <location>
        <position position="197"/>
    </location>
    <ligand>
        <name>dihydroxyacetone phosphate</name>
        <dbReference type="ChEBI" id="CHEBI:57642"/>
    </ligand>
</feature>
<dbReference type="OrthoDB" id="9803995at2"/>
<evidence type="ECO:0000256" key="5">
    <source>
        <dbReference type="ARBA" id="ARBA00022723"/>
    </source>
</evidence>
<dbReference type="PANTHER" id="PTHR30304">
    <property type="entry name" value="D-TAGATOSE-1,6-BISPHOSPHATE ALDOLASE"/>
    <property type="match status" value="1"/>
</dbReference>
<reference evidence="13 14" key="1">
    <citation type="submission" date="2016-03" db="EMBL/GenBank/DDBJ databases">
        <authorList>
            <person name="Ploux O."/>
        </authorList>
    </citation>
    <scope>NUCLEOTIDE SEQUENCE [LARGE SCALE GENOMIC DNA]</scope>
    <source>
        <strain evidence="13 14">R-45370</strain>
    </source>
</reference>
<keyword evidence="6 11" id="KW-0862">Zinc</keyword>
<comment type="caution">
    <text evidence="13">The sequence shown here is derived from an EMBL/GenBank/DDBJ whole genome shotgun (WGS) entry which is preliminary data.</text>
</comment>
<dbReference type="STRING" id="980561.A1359_19845"/>
<keyword evidence="7 12" id="KW-0324">Glycolysis</keyword>
<dbReference type="EMBL" id="LUUI01000021">
    <property type="protein sequence ID" value="OAI21125.1"/>
    <property type="molecule type" value="Genomic_DNA"/>
</dbReference>
<keyword evidence="5 11" id="KW-0479">Metal-binding</keyword>
<evidence type="ECO:0000256" key="8">
    <source>
        <dbReference type="ARBA" id="ARBA00023239"/>
    </source>
</evidence>